<feature type="transmembrane region" description="Helical" evidence="5">
    <location>
        <begin position="212"/>
        <end position="229"/>
    </location>
</feature>
<dbReference type="AlphaFoldDB" id="A0A8J2E205"/>
<feature type="transmembrane region" description="Helical" evidence="5">
    <location>
        <begin position="92"/>
        <end position="111"/>
    </location>
</feature>
<reference evidence="7" key="1">
    <citation type="submission" date="2021-04" db="EMBL/GenBank/DDBJ databases">
        <authorList>
            <person name="Chebbi M.A.C M."/>
        </authorList>
    </citation>
    <scope>NUCLEOTIDE SEQUENCE</scope>
</reference>
<keyword evidence="8" id="KW-1185">Reference proteome</keyword>
<dbReference type="PANTHER" id="PTHR22950">
    <property type="entry name" value="AMINO ACID TRANSPORTER"/>
    <property type="match status" value="1"/>
</dbReference>
<name>A0A8J2E205_COTCN</name>
<dbReference type="Pfam" id="PF01490">
    <property type="entry name" value="Aa_trans"/>
    <property type="match status" value="1"/>
</dbReference>
<evidence type="ECO:0000313" key="7">
    <source>
        <dbReference type="EMBL" id="CAG5074891.1"/>
    </source>
</evidence>
<proteinExistence type="predicted"/>
<comment type="caution">
    <text evidence="7">The sequence shown here is derived from an EMBL/GenBank/DDBJ whole genome shotgun (WGS) entry which is preliminary data.</text>
</comment>
<feature type="domain" description="Amino acid transporter transmembrane" evidence="6">
    <location>
        <begin position="91"/>
        <end position="482"/>
    </location>
</feature>
<dbReference type="GO" id="GO:0005774">
    <property type="term" value="C:vacuolar membrane"/>
    <property type="evidence" value="ECO:0007669"/>
    <property type="project" value="TreeGrafter"/>
</dbReference>
<evidence type="ECO:0000313" key="8">
    <source>
        <dbReference type="Proteomes" id="UP000786811"/>
    </source>
</evidence>
<comment type="subcellular location">
    <subcellularLocation>
        <location evidence="1">Membrane</location>
        <topology evidence="1">Multi-pass membrane protein</topology>
    </subcellularLocation>
</comment>
<feature type="transmembrane region" description="Helical" evidence="5">
    <location>
        <begin position="425"/>
        <end position="449"/>
    </location>
</feature>
<dbReference type="PANTHER" id="PTHR22950:SF349">
    <property type="entry name" value="AMINO ACID TRANSPORTER TRANSMEMBRANE DOMAIN-CONTAINING PROTEIN"/>
    <property type="match status" value="1"/>
</dbReference>
<feature type="transmembrane region" description="Helical" evidence="5">
    <location>
        <begin position="278"/>
        <end position="295"/>
    </location>
</feature>
<gene>
    <name evidence="7" type="ORF">HICCMSTLAB_LOCUS1108</name>
</gene>
<keyword evidence="2 5" id="KW-0812">Transmembrane</keyword>
<feature type="transmembrane region" description="Helical" evidence="5">
    <location>
        <begin position="352"/>
        <end position="376"/>
    </location>
</feature>
<dbReference type="Proteomes" id="UP000786811">
    <property type="component" value="Unassembled WGS sequence"/>
</dbReference>
<dbReference type="InterPro" id="IPR013057">
    <property type="entry name" value="AA_transpt_TM"/>
</dbReference>
<evidence type="ECO:0000256" key="4">
    <source>
        <dbReference type="ARBA" id="ARBA00023136"/>
    </source>
</evidence>
<dbReference type="OrthoDB" id="1684102at2759"/>
<evidence type="ECO:0000256" key="3">
    <source>
        <dbReference type="ARBA" id="ARBA00022989"/>
    </source>
</evidence>
<feature type="transmembrane region" description="Helical" evidence="5">
    <location>
        <begin position="175"/>
        <end position="200"/>
    </location>
</feature>
<feature type="transmembrane region" description="Helical" evidence="5">
    <location>
        <begin position="117"/>
        <end position="140"/>
    </location>
</feature>
<organism evidence="7 8">
    <name type="scientific">Cotesia congregata</name>
    <name type="common">Parasitoid wasp</name>
    <name type="synonym">Apanteles congregatus</name>
    <dbReference type="NCBI Taxonomy" id="51543"/>
    <lineage>
        <taxon>Eukaryota</taxon>
        <taxon>Metazoa</taxon>
        <taxon>Ecdysozoa</taxon>
        <taxon>Arthropoda</taxon>
        <taxon>Hexapoda</taxon>
        <taxon>Insecta</taxon>
        <taxon>Pterygota</taxon>
        <taxon>Neoptera</taxon>
        <taxon>Endopterygota</taxon>
        <taxon>Hymenoptera</taxon>
        <taxon>Apocrita</taxon>
        <taxon>Ichneumonoidea</taxon>
        <taxon>Braconidae</taxon>
        <taxon>Microgastrinae</taxon>
        <taxon>Cotesia</taxon>
    </lineage>
</organism>
<dbReference type="GO" id="GO:0015179">
    <property type="term" value="F:L-amino acid transmembrane transporter activity"/>
    <property type="evidence" value="ECO:0007669"/>
    <property type="project" value="TreeGrafter"/>
</dbReference>
<evidence type="ECO:0000256" key="5">
    <source>
        <dbReference type="SAM" id="Phobius"/>
    </source>
</evidence>
<feature type="transmembrane region" description="Helical" evidence="5">
    <location>
        <begin position="236"/>
        <end position="258"/>
    </location>
</feature>
<dbReference type="EMBL" id="CAJNRD030001116">
    <property type="protein sequence ID" value="CAG5074891.1"/>
    <property type="molecule type" value="Genomic_DNA"/>
</dbReference>
<evidence type="ECO:0000256" key="1">
    <source>
        <dbReference type="ARBA" id="ARBA00004141"/>
    </source>
</evidence>
<feature type="transmembrane region" description="Helical" evidence="5">
    <location>
        <begin position="311"/>
        <end position="332"/>
    </location>
</feature>
<evidence type="ECO:0000256" key="2">
    <source>
        <dbReference type="ARBA" id="ARBA00022692"/>
    </source>
</evidence>
<keyword evidence="3 5" id="KW-1133">Transmembrane helix</keyword>
<protein>
    <submittedName>
        <fullName evidence="7">Similar to CG1139: Proton-coupled amino acid transporter-like protein CG1139 (Drosophila melanogaster)</fullName>
    </submittedName>
</protein>
<evidence type="ECO:0000259" key="6">
    <source>
        <dbReference type="Pfam" id="PF01490"/>
    </source>
</evidence>
<feature type="transmembrane region" description="Helical" evidence="5">
    <location>
        <begin position="461"/>
        <end position="483"/>
    </location>
</feature>
<feature type="transmembrane region" description="Helical" evidence="5">
    <location>
        <begin position="397"/>
        <end position="419"/>
    </location>
</feature>
<keyword evidence="4 5" id="KW-0472">Membrane</keyword>
<sequence>MTEVERANEEPFDPYRRDANKKYLSHSALIEYPHGLSAVTFRVCVTHDAHVLHQRQPRLMGIQVTGNFPESTKIIKRKEIIELFSSRDFGSFMNLVKSAAGAGLFAMPYAFASVGMILGVVGTLLMGVLITVALHLLIITHTRLCTEQRRRAIPYDQLVAATVARGRLSTNTARLVIDIIMLICYIGIGAVYIIFVSGIIQDLVDQGKTVGLAYYSLILFPLFLLLNMIRGLNAIAPVAIIGNVLIVVAAFIGVAYAVVKAESDWVFFQKDYQKYPKFLGTVFFALSSPALALAIQQDMQRPRHFTRKCGVLNWGMGFLILLHLSVGIVGYAKYGSSVTGNFVQNHPILDTVTGIALGVQALAIFFSYGLQCYLPISILYKDYAVRSIQDRFLRGTPFLWSILIRVSVTLLTCILAASIPQLHVFASFVGALCVATLGFIIPVMVYMISHYGEFGRFKWKLVLSIVFLILGTLAMILGTISSVKSMIDYLKE</sequence>
<accession>A0A8J2E205</accession>